<keyword evidence="3" id="KW-1185">Reference proteome</keyword>
<sequence>MYLENGGDDYSTSARKVTDVSSLYFASVLIMAKVFSVAALQMLVFGGLIAVKMVLVIATASFPMIARNIRLACTRQRLRVKNGLFSFLRS</sequence>
<feature type="transmembrane region" description="Helical" evidence="1">
    <location>
        <begin position="49"/>
        <end position="69"/>
    </location>
</feature>
<organism evidence="2 3">
    <name type="scientific">Callosobruchus maculatus</name>
    <name type="common">Southern cowpea weevil</name>
    <name type="synonym">Pulse bruchid</name>
    <dbReference type="NCBI Taxonomy" id="64391"/>
    <lineage>
        <taxon>Eukaryota</taxon>
        <taxon>Metazoa</taxon>
        <taxon>Ecdysozoa</taxon>
        <taxon>Arthropoda</taxon>
        <taxon>Hexapoda</taxon>
        <taxon>Insecta</taxon>
        <taxon>Pterygota</taxon>
        <taxon>Neoptera</taxon>
        <taxon>Endopterygota</taxon>
        <taxon>Coleoptera</taxon>
        <taxon>Polyphaga</taxon>
        <taxon>Cucujiformia</taxon>
        <taxon>Chrysomeloidea</taxon>
        <taxon>Chrysomelidae</taxon>
        <taxon>Bruchinae</taxon>
        <taxon>Bruchini</taxon>
        <taxon>Callosobruchus</taxon>
    </lineage>
</organism>
<protein>
    <submittedName>
        <fullName evidence="2">Uncharacterized protein</fullName>
    </submittedName>
</protein>
<gene>
    <name evidence="2" type="ORF">CALMAC_LOCUS14116</name>
</gene>
<keyword evidence="1" id="KW-1133">Transmembrane helix</keyword>
<proteinExistence type="predicted"/>
<name>A0A653D3G3_CALMS</name>
<dbReference type="OrthoDB" id="6774174at2759"/>
<evidence type="ECO:0000313" key="3">
    <source>
        <dbReference type="Proteomes" id="UP000410492"/>
    </source>
</evidence>
<reference evidence="2 3" key="1">
    <citation type="submission" date="2019-01" db="EMBL/GenBank/DDBJ databases">
        <authorList>
            <person name="Sayadi A."/>
        </authorList>
    </citation>
    <scope>NUCLEOTIDE SEQUENCE [LARGE SCALE GENOMIC DNA]</scope>
</reference>
<dbReference type="Proteomes" id="UP000410492">
    <property type="component" value="Unassembled WGS sequence"/>
</dbReference>
<dbReference type="EMBL" id="CAACVG010009998">
    <property type="protein sequence ID" value="VEN54713.1"/>
    <property type="molecule type" value="Genomic_DNA"/>
</dbReference>
<keyword evidence="1" id="KW-0472">Membrane</keyword>
<feature type="transmembrane region" description="Helical" evidence="1">
    <location>
        <begin position="23"/>
        <end position="43"/>
    </location>
</feature>
<evidence type="ECO:0000256" key="1">
    <source>
        <dbReference type="SAM" id="Phobius"/>
    </source>
</evidence>
<accession>A0A653D3G3</accession>
<keyword evidence="1" id="KW-0812">Transmembrane</keyword>
<dbReference type="AlphaFoldDB" id="A0A653D3G3"/>
<evidence type="ECO:0000313" key="2">
    <source>
        <dbReference type="EMBL" id="VEN54713.1"/>
    </source>
</evidence>